<dbReference type="AlphaFoldDB" id="A0AA35T812"/>
<evidence type="ECO:0000313" key="2">
    <source>
        <dbReference type="EMBL" id="CAI8042678.1"/>
    </source>
</evidence>
<proteinExistence type="predicted"/>
<dbReference type="Proteomes" id="UP001174909">
    <property type="component" value="Unassembled WGS sequence"/>
</dbReference>
<evidence type="ECO:0000256" key="1">
    <source>
        <dbReference type="SAM" id="MobiDB-lite"/>
    </source>
</evidence>
<protein>
    <submittedName>
        <fullName evidence="2">Uncharacterized protein</fullName>
    </submittedName>
</protein>
<feature type="region of interest" description="Disordered" evidence="1">
    <location>
        <begin position="49"/>
        <end position="81"/>
    </location>
</feature>
<comment type="caution">
    <text evidence="2">The sequence shown here is derived from an EMBL/GenBank/DDBJ whole genome shotgun (WGS) entry which is preliminary data.</text>
</comment>
<sequence length="81" mass="8617">MRESNSASISRGAGGCSTCRWLLRARRFSCARVAGASGHTLRRHLLLRRAGAGHGTATGGPRRGGGQRAQPDPHRRFPVIG</sequence>
<accession>A0AA35T812</accession>
<organism evidence="2 3">
    <name type="scientific">Geodia barretti</name>
    <name type="common">Barrett's horny sponge</name>
    <dbReference type="NCBI Taxonomy" id="519541"/>
    <lineage>
        <taxon>Eukaryota</taxon>
        <taxon>Metazoa</taxon>
        <taxon>Porifera</taxon>
        <taxon>Demospongiae</taxon>
        <taxon>Heteroscleromorpha</taxon>
        <taxon>Tetractinellida</taxon>
        <taxon>Astrophorina</taxon>
        <taxon>Geodiidae</taxon>
        <taxon>Geodia</taxon>
    </lineage>
</organism>
<evidence type="ECO:0000313" key="3">
    <source>
        <dbReference type="Proteomes" id="UP001174909"/>
    </source>
</evidence>
<keyword evidence="3" id="KW-1185">Reference proteome</keyword>
<reference evidence="2" key="1">
    <citation type="submission" date="2023-03" db="EMBL/GenBank/DDBJ databases">
        <authorList>
            <person name="Steffen K."/>
            <person name="Cardenas P."/>
        </authorList>
    </citation>
    <scope>NUCLEOTIDE SEQUENCE</scope>
</reference>
<gene>
    <name evidence="2" type="ORF">GBAR_LOCUS23661</name>
</gene>
<dbReference type="EMBL" id="CASHTH010003280">
    <property type="protein sequence ID" value="CAI8042678.1"/>
    <property type="molecule type" value="Genomic_DNA"/>
</dbReference>
<feature type="compositionally biased region" description="Gly residues" evidence="1">
    <location>
        <begin position="52"/>
        <end position="67"/>
    </location>
</feature>
<name>A0AA35T812_GEOBA</name>